<protein>
    <submittedName>
        <fullName evidence="2">Uncharacterized protein</fullName>
    </submittedName>
</protein>
<dbReference type="AlphaFoldDB" id="A0A395MK61"/>
<reference evidence="2 3" key="1">
    <citation type="journal article" date="2018" name="PLoS Pathog.">
        <title>Evolution of structural diversity of trichothecenes, a family of toxins produced by plant pathogenic and entomopathogenic fungi.</title>
        <authorList>
            <person name="Proctor R.H."/>
            <person name="McCormick S.P."/>
            <person name="Kim H.S."/>
            <person name="Cardoza R.E."/>
            <person name="Stanley A.M."/>
            <person name="Lindo L."/>
            <person name="Kelly A."/>
            <person name="Brown D.W."/>
            <person name="Lee T."/>
            <person name="Vaughan M.M."/>
            <person name="Alexander N.J."/>
            <person name="Busman M."/>
            <person name="Gutierrez S."/>
        </authorList>
    </citation>
    <scope>NUCLEOTIDE SEQUENCE [LARGE SCALE GENOMIC DNA]</scope>
    <source>
        <strain evidence="2 3">NRRL 13405</strain>
    </source>
</reference>
<accession>A0A395MK61</accession>
<comment type="caution">
    <text evidence="2">The sequence shown here is derived from an EMBL/GenBank/DDBJ whole genome shotgun (WGS) entry which is preliminary data.</text>
</comment>
<dbReference type="EMBL" id="PXXK01000212">
    <property type="protein sequence ID" value="RFN48328.1"/>
    <property type="molecule type" value="Genomic_DNA"/>
</dbReference>
<gene>
    <name evidence="2" type="ORF">FIE12Z_7377</name>
</gene>
<keyword evidence="1" id="KW-0175">Coiled coil</keyword>
<keyword evidence="3" id="KW-1185">Reference proteome</keyword>
<dbReference type="OrthoDB" id="5099597at2759"/>
<proteinExistence type="predicted"/>
<evidence type="ECO:0000313" key="2">
    <source>
        <dbReference type="EMBL" id="RFN48328.1"/>
    </source>
</evidence>
<feature type="coiled-coil region" evidence="1">
    <location>
        <begin position="325"/>
        <end position="380"/>
    </location>
</feature>
<organism evidence="2 3">
    <name type="scientific">Fusarium flagelliforme</name>
    <dbReference type="NCBI Taxonomy" id="2675880"/>
    <lineage>
        <taxon>Eukaryota</taxon>
        <taxon>Fungi</taxon>
        <taxon>Dikarya</taxon>
        <taxon>Ascomycota</taxon>
        <taxon>Pezizomycotina</taxon>
        <taxon>Sordariomycetes</taxon>
        <taxon>Hypocreomycetidae</taxon>
        <taxon>Hypocreales</taxon>
        <taxon>Nectriaceae</taxon>
        <taxon>Fusarium</taxon>
        <taxon>Fusarium incarnatum-equiseti species complex</taxon>
    </lineage>
</organism>
<evidence type="ECO:0000256" key="1">
    <source>
        <dbReference type="SAM" id="Coils"/>
    </source>
</evidence>
<sequence>MTDAAPVAPAPSNQADRNYSRNTVQKCFRRIYLVAEVWPWEWLPPEFTPRPEDWNYANAEAMASVVELVCQPGSSVSLNDLRHFLVGLCNKRKQRNGLESCHATALTADCHLARKWTPPFDHNEENCDYEAEFDRSIENIHQDLESSVHNSLVGFEEGLLRPDNSRRVKDSPAPELPQLKARKRTRLALGPDDGLDTELQEAFSSPDLDTDFEMSRIESSRRISINRQISILQERITGTESVRKMCLKEKEEKRRVLERIGEHRLQGIHDEAIRVHNLAADRLEKAERFAEGILSAIVEYGEEGPQTHDVLGHSQEEVMKADKAKEAAQGVLKSLKNDLRVKKEQRAEVRDRITTLQMAIDDYDRDIAKDEREKQELLIKLASLDILCSRDLHTVPIEKRDVLLSALHDVLEHAAVCQKHRP</sequence>
<name>A0A395MK61_9HYPO</name>
<evidence type="ECO:0000313" key="3">
    <source>
        <dbReference type="Proteomes" id="UP000265631"/>
    </source>
</evidence>
<dbReference type="Proteomes" id="UP000265631">
    <property type="component" value="Unassembled WGS sequence"/>
</dbReference>